<feature type="domain" description="DUF4396" evidence="2">
    <location>
        <begin position="59"/>
        <end position="195"/>
    </location>
</feature>
<dbReference type="KEGG" id="sng:SNE_A01560"/>
<name>F8L5D9_SIMNZ</name>
<evidence type="ECO:0000313" key="4">
    <source>
        <dbReference type="Proteomes" id="UP000000496"/>
    </source>
</evidence>
<dbReference type="AlphaFoldDB" id="F8L5D9"/>
<proteinExistence type="predicted"/>
<keyword evidence="1" id="KW-1133">Transmembrane helix</keyword>
<evidence type="ECO:0000256" key="1">
    <source>
        <dbReference type="SAM" id="Phobius"/>
    </source>
</evidence>
<dbReference type="Pfam" id="PF14342">
    <property type="entry name" value="DUF4396"/>
    <property type="match status" value="1"/>
</dbReference>
<sequence length="249" mass="27482">MSFAFIVYDLIVVTPEAGVMKVGWALVVLYTGPIGLFFYFLTCREPMPGSHEKFIDSLWKQATGSEVHCLAGDATGIIIAAIVLYFFALPRAWEVVLEYAAGFISGFLIFQALFMRKMMGGTYVKALKSSFYPEWLSMNMIMAGMIPVMVVWGSHDPLARNPASLHFWGMMSLATIVGGFVAFPINRWLVAKGLKHGMMTVRKGEEGHGHMHMHHAEVTVSQQEIYKALLISLVGLAIGIVIAVIGAYI</sequence>
<dbReference type="InterPro" id="IPR025509">
    <property type="entry name" value="DUF4396"/>
</dbReference>
<dbReference type="eggNOG" id="COG2132">
    <property type="taxonomic scope" value="Bacteria"/>
</dbReference>
<accession>F8L5D9</accession>
<evidence type="ECO:0000259" key="2">
    <source>
        <dbReference type="Pfam" id="PF14342"/>
    </source>
</evidence>
<feature type="transmembrane region" description="Helical" evidence="1">
    <location>
        <begin position="135"/>
        <end position="155"/>
    </location>
</feature>
<gene>
    <name evidence="3" type="ordered locus">SNE_A01560</name>
</gene>
<organism evidence="3 4">
    <name type="scientific">Simkania negevensis (strain ATCC VR-1471 / DSM 27360 / Z)</name>
    <dbReference type="NCBI Taxonomy" id="331113"/>
    <lineage>
        <taxon>Bacteria</taxon>
        <taxon>Pseudomonadati</taxon>
        <taxon>Chlamydiota</taxon>
        <taxon>Chlamydiia</taxon>
        <taxon>Parachlamydiales</taxon>
        <taxon>Simkaniaceae</taxon>
        <taxon>Simkania</taxon>
    </lineage>
</organism>
<dbReference type="HOGENOM" id="CLU_030096_1_1_0"/>
<feature type="transmembrane region" description="Helical" evidence="1">
    <location>
        <begin position="95"/>
        <end position="114"/>
    </location>
</feature>
<feature type="transmembrane region" description="Helical" evidence="1">
    <location>
        <begin position="167"/>
        <end position="189"/>
    </location>
</feature>
<keyword evidence="1" id="KW-0472">Membrane</keyword>
<evidence type="ECO:0000313" key="3">
    <source>
        <dbReference type="EMBL" id="CCB88033.1"/>
    </source>
</evidence>
<feature type="transmembrane region" description="Helical" evidence="1">
    <location>
        <begin position="22"/>
        <end position="41"/>
    </location>
</feature>
<dbReference type="EMBL" id="FR872582">
    <property type="protein sequence ID" value="CCB88033.1"/>
    <property type="molecule type" value="Genomic_DNA"/>
</dbReference>
<dbReference type="Proteomes" id="UP000000496">
    <property type="component" value="Chromosome gsn.131"/>
</dbReference>
<reference evidence="3 4" key="2">
    <citation type="journal article" date="2011" name="Mol. Biol. Evol.">
        <title>Unity in variety--the pan-genome of the Chlamydiae.</title>
        <authorList>
            <person name="Collingro A."/>
            <person name="Tischler P."/>
            <person name="Weinmaier T."/>
            <person name="Penz T."/>
            <person name="Heinz E."/>
            <person name="Brunham R.C."/>
            <person name="Read T.D."/>
            <person name="Bavoil P.M."/>
            <person name="Sachse K."/>
            <person name="Kahane S."/>
            <person name="Friedman M.G."/>
            <person name="Rattei T."/>
            <person name="Myers G.S."/>
            <person name="Horn M."/>
        </authorList>
    </citation>
    <scope>NUCLEOTIDE SEQUENCE [LARGE SCALE GENOMIC DNA]</scope>
    <source>
        <strain evidence="4">ATCC VR-1471 / Z</strain>
    </source>
</reference>
<keyword evidence="4" id="KW-1185">Reference proteome</keyword>
<keyword evidence="1" id="KW-0812">Transmembrane</keyword>
<reference key="1">
    <citation type="journal article" date="2011" name="Mol. Biol. Evol.">
        <title>Unity in variety -- the pan-genome of the Chlamydiae.</title>
        <authorList>
            <person name="Collingro A."/>
            <person name="Tischler P."/>
            <person name="Weinmaier T."/>
            <person name="Penz T."/>
            <person name="Heinz E."/>
            <person name="Brunham R.C."/>
            <person name="Read T.D."/>
            <person name="Bavoil P.M."/>
            <person name="Sachse K."/>
            <person name="Kahane S."/>
            <person name="Friedman M.G."/>
            <person name="Rattei T."/>
            <person name="Myers G.S.A."/>
            <person name="Horn M."/>
        </authorList>
    </citation>
    <scope>NUCLEOTIDE SEQUENCE</scope>
    <source>
        <strain>Z</strain>
    </source>
</reference>
<feature type="transmembrane region" description="Helical" evidence="1">
    <location>
        <begin position="228"/>
        <end position="248"/>
    </location>
</feature>
<feature type="transmembrane region" description="Helical" evidence="1">
    <location>
        <begin position="67"/>
        <end position="89"/>
    </location>
</feature>
<protein>
    <submittedName>
        <fullName evidence="3">Multicopper oxidase, type 3</fullName>
    </submittedName>
</protein>